<dbReference type="Gene3D" id="3.30.420.10">
    <property type="entry name" value="Ribonuclease H-like superfamily/Ribonuclease H"/>
    <property type="match status" value="1"/>
</dbReference>
<organism evidence="2 3">
    <name type="scientific">Actinoallomurus iriomotensis</name>
    <dbReference type="NCBI Taxonomy" id="478107"/>
    <lineage>
        <taxon>Bacteria</taxon>
        <taxon>Bacillati</taxon>
        <taxon>Actinomycetota</taxon>
        <taxon>Actinomycetes</taxon>
        <taxon>Streptosporangiales</taxon>
        <taxon>Thermomonosporaceae</taxon>
        <taxon>Actinoallomurus</taxon>
    </lineage>
</organism>
<dbReference type="InterPro" id="IPR012337">
    <property type="entry name" value="RNaseH-like_sf"/>
</dbReference>
<evidence type="ECO:0000313" key="3">
    <source>
        <dbReference type="Proteomes" id="UP001165074"/>
    </source>
</evidence>
<protein>
    <recommendedName>
        <fullName evidence="1">RNase H type-1 domain-containing protein</fullName>
    </recommendedName>
</protein>
<feature type="domain" description="RNase H type-1" evidence="1">
    <location>
        <begin position="112"/>
        <end position="246"/>
    </location>
</feature>
<dbReference type="GO" id="GO:0004523">
    <property type="term" value="F:RNA-DNA hybrid ribonuclease activity"/>
    <property type="evidence" value="ECO:0007669"/>
    <property type="project" value="InterPro"/>
</dbReference>
<sequence length="336" mass="36243">MSAVVAATTAAPDITLGVLADRLGIPPKRVGRILRTARRNGLILPGSEDPHRELRAAVVAIFTRAPATSKQAIADELGIGKRRVYGLLRTAERLGEIPAGIRVRYDQRSDCGRPLAFVWTDGSAPESGNRGPAAWAAIIRWGAHPGAQVRTLTGRLPKPNAARAELAAAVHALRVFDQPACVTVHCDNRAIVDCADSRATPRAHLDLWDRLRDAAADHHVTWKWVRAHRSSQGNRRADSIARAVRKGPRLGEHWREDLQIGEVTRGVNHLVQTGRLTPLVWELSTAGPLHGLTHVATARTIDTETSEHLSGTGTGTSKAAAKTDALTHLAATLHPE</sequence>
<dbReference type="AlphaFoldDB" id="A0A9W6S5B3"/>
<comment type="caution">
    <text evidence="2">The sequence shown here is derived from an EMBL/GenBank/DDBJ whole genome shotgun (WGS) entry which is preliminary data.</text>
</comment>
<dbReference type="PROSITE" id="PS50879">
    <property type="entry name" value="RNASE_H_1"/>
    <property type="match status" value="1"/>
</dbReference>
<evidence type="ECO:0000259" key="1">
    <source>
        <dbReference type="PROSITE" id="PS50879"/>
    </source>
</evidence>
<dbReference type="EMBL" id="BSTK01000005">
    <property type="protein sequence ID" value="GLY86007.1"/>
    <property type="molecule type" value="Genomic_DNA"/>
</dbReference>
<dbReference type="Pfam" id="PF00075">
    <property type="entry name" value="RNase_H"/>
    <property type="match status" value="1"/>
</dbReference>
<dbReference type="CDD" id="cd00048">
    <property type="entry name" value="DSRM_SF"/>
    <property type="match status" value="1"/>
</dbReference>
<dbReference type="InterPro" id="IPR036397">
    <property type="entry name" value="RNaseH_sf"/>
</dbReference>
<dbReference type="SUPFAM" id="SSF53098">
    <property type="entry name" value="Ribonuclease H-like"/>
    <property type="match status" value="1"/>
</dbReference>
<gene>
    <name evidence="2" type="ORF">Airi02_039360</name>
</gene>
<accession>A0A9W6S5B3</accession>
<dbReference type="InterPro" id="IPR002156">
    <property type="entry name" value="RNaseH_domain"/>
</dbReference>
<dbReference type="RefSeq" id="WP_285573469.1">
    <property type="nucleotide sequence ID" value="NZ_BSTK01000005.1"/>
</dbReference>
<reference evidence="2" key="1">
    <citation type="submission" date="2023-03" db="EMBL/GenBank/DDBJ databases">
        <title>Actinoallomurus iriomotensis NBRC 103684.</title>
        <authorList>
            <person name="Ichikawa N."/>
            <person name="Sato H."/>
            <person name="Tonouchi N."/>
        </authorList>
    </citation>
    <scope>NUCLEOTIDE SEQUENCE</scope>
    <source>
        <strain evidence="2">NBRC 103684</strain>
    </source>
</reference>
<proteinExistence type="predicted"/>
<name>A0A9W6S5B3_9ACTN</name>
<keyword evidence="3" id="KW-1185">Reference proteome</keyword>
<dbReference type="Proteomes" id="UP001165074">
    <property type="component" value="Unassembled WGS sequence"/>
</dbReference>
<evidence type="ECO:0000313" key="2">
    <source>
        <dbReference type="EMBL" id="GLY86007.1"/>
    </source>
</evidence>
<dbReference type="GO" id="GO:0003676">
    <property type="term" value="F:nucleic acid binding"/>
    <property type="evidence" value="ECO:0007669"/>
    <property type="project" value="InterPro"/>
</dbReference>